<evidence type="ECO:0000313" key="4">
    <source>
        <dbReference type="Proteomes" id="UP000550401"/>
    </source>
</evidence>
<organism evidence="3 4">
    <name type="scientific">Dokdonella fugitiva</name>
    <dbReference type="NCBI Taxonomy" id="328517"/>
    <lineage>
        <taxon>Bacteria</taxon>
        <taxon>Pseudomonadati</taxon>
        <taxon>Pseudomonadota</taxon>
        <taxon>Gammaproteobacteria</taxon>
        <taxon>Lysobacterales</taxon>
        <taxon>Rhodanobacteraceae</taxon>
        <taxon>Dokdonella</taxon>
    </lineage>
</organism>
<protein>
    <submittedName>
        <fullName evidence="3">Uncharacterized protein</fullName>
    </submittedName>
</protein>
<dbReference type="EMBL" id="JACGXL010000001">
    <property type="protein sequence ID" value="MBA8886010.1"/>
    <property type="molecule type" value="Genomic_DNA"/>
</dbReference>
<name>A0A839EYM3_9GAMM</name>
<accession>A0A839EYM3</accession>
<dbReference type="AlphaFoldDB" id="A0A839EYM3"/>
<proteinExistence type="predicted"/>
<keyword evidence="2" id="KW-0732">Signal</keyword>
<evidence type="ECO:0000256" key="2">
    <source>
        <dbReference type="SAM" id="SignalP"/>
    </source>
</evidence>
<dbReference type="RefSeq" id="WP_182529131.1">
    <property type="nucleotide sequence ID" value="NZ_JACGXL010000001.1"/>
</dbReference>
<comment type="caution">
    <text evidence="3">The sequence shown here is derived from an EMBL/GenBank/DDBJ whole genome shotgun (WGS) entry which is preliminary data.</text>
</comment>
<gene>
    <name evidence="3" type="ORF">FHW12_000201</name>
</gene>
<keyword evidence="4" id="KW-1185">Reference proteome</keyword>
<evidence type="ECO:0000256" key="1">
    <source>
        <dbReference type="SAM" id="MobiDB-lite"/>
    </source>
</evidence>
<feature type="signal peptide" evidence="2">
    <location>
        <begin position="1"/>
        <end position="25"/>
    </location>
</feature>
<reference evidence="3 4" key="1">
    <citation type="submission" date="2020-07" db="EMBL/GenBank/DDBJ databases">
        <title>Genomic Encyclopedia of Type Strains, Phase IV (KMG-V): Genome sequencing to study the core and pangenomes of soil and plant-associated prokaryotes.</title>
        <authorList>
            <person name="Whitman W."/>
        </authorList>
    </citation>
    <scope>NUCLEOTIDE SEQUENCE [LARGE SCALE GENOMIC DNA]</scope>
    <source>
        <strain evidence="3 4">RH2WT43</strain>
    </source>
</reference>
<feature type="region of interest" description="Disordered" evidence="1">
    <location>
        <begin position="116"/>
        <end position="150"/>
    </location>
</feature>
<dbReference type="Proteomes" id="UP000550401">
    <property type="component" value="Unassembled WGS sequence"/>
</dbReference>
<feature type="chain" id="PRO_5032634724" evidence="2">
    <location>
        <begin position="26"/>
        <end position="150"/>
    </location>
</feature>
<feature type="compositionally biased region" description="Low complexity" evidence="1">
    <location>
        <begin position="127"/>
        <end position="137"/>
    </location>
</feature>
<evidence type="ECO:0000313" key="3">
    <source>
        <dbReference type="EMBL" id="MBA8886010.1"/>
    </source>
</evidence>
<sequence>MLKHRSLTCALVAAVTLFGADVALARKPHHATAQKDPAPVAEAAKPQPTGKLVEYAELEQHVGSDIIVETTLHTVRRGKLIKYTNPGLTIQLGPEHGGVELSVPRETVRNVSLVIEPAPDAEKPAEAAKPADAGKPAQPQNTGAGSAKKN</sequence>